<organism evidence="2 3">
    <name type="scientific">Actinokineospora spheciospongiae</name>
    <dbReference type="NCBI Taxonomy" id="909613"/>
    <lineage>
        <taxon>Bacteria</taxon>
        <taxon>Bacillati</taxon>
        <taxon>Actinomycetota</taxon>
        <taxon>Actinomycetes</taxon>
        <taxon>Pseudonocardiales</taxon>
        <taxon>Pseudonocardiaceae</taxon>
        <taxon>Actinokineospora</taxon>
    </lineage>
</organism>
<accession>W7J3V6</accession>
<comment type="caution">
    <text evidence="2">The sequence shown here is derived from an EMBL/GenBank/DDBJ whole genome shotgun (WGS) entry which is preliminary data.</text>
</comment>
<proteinExistence type="predicted"/>
<keyword evidence="3" id="KW-1185">Reference proteome</keyword>
<sequence length="106" mass="11240">MPPSHVGDRPGEQLQLRPASEYRTGGRVVTVHDRFGFNKKAAVEKLAPDGAPNMIPRRIAPTPHAQARTVPNLSTAAADSRQAAPVNSPGRSIPKTRSVVGSELLG</sequence>
<gene>
    <name evidence="2" type="ORF">UO65_0968</name>
</gene>
<feature type="compositionally biased region" description="Basic and acidic residues" evidence="1">
    <location>
        <begin position="1"/>
        <end position="11"/>
    </location>
</feature>
<dbReference type="Proteomes" id="UP000019277">
    <property type="component" value="Unassembled WGS sequence"/>
</dbReference>
<protein>
    <submittedName>
        <fullName evidence="2">Uncharacterized protein</fullName>
    </submittedName>
</protein>
<evidence type="ECO:0000256" key="1">
    <source>
        <dbReference type="SAM" id="MobiDB-lite"/>
    </source>
</evidence>
<reference evidence="2 3" key="1">
    <citation type="journal article" date="2014" name="Genome Announc.">
        <title>Draft Genome Sequence of the Antitrypanosomally Active Sponge-Associated Bacterium Actinokineospora sp. Strain EG49.</title>
        <authorList>
            <person name="Harjes J."/>
            <person name="Ryu T."/>
            <person name="Abdelmohsen U.R."/>
            <person name="Moitinho-Silva L."/>
            <person name="Horn H."/>
            <person name="Ravasi T."/>
            <person name="Hentschel U."/>
        </authorList>
    </citation>
    <scope>NUCLEOTIDE SEQUENCE [LARGE SCALE GENOMIC DNA]</scope>
    <source>
        <strain evidence="2 3">EG49</strain>
    </source>
</reference>
<dbReference type="STRING" id="909613.UO65_0968"/>
<evidence type="ECO:0000313" key="2">
    <source>
        <dbReference type="EMBL" id="EWC63671.1"/>
    </source>
</evidence>
<evidence type="ECO:0000313" key="3">
    <source>
        <dbReference type="Proteomes" id="UP000019277"/>
    </source>
</evidence>
<dbReference type="AlphaFoldDB" id="W7J3V6"/>
<name>W7J3V6_9PSEU</name>
<feature type="region of interest" description="Disordered" evidence="1">
    <location>
        <begin position="75"/>
        <end position="106"/>
    </location>
</feature>
<dbReference type="EMBL" id="AYXG01000039">
    <property type="protein sequence ID" value="EWC63671.1"/>
    <property type="molecule type" value="Genomic_DNA"/>
</dbReference>
<feature type="region of interest" description="Disordered" evidence="1">
    <location>
        <begin position="1"/>
        <end position="21"/>
    </location>
</feature>